<dbReference type="SMART" id="SM00398">
    <property type="entry name" value="HMG"/>
    <property type="match status" value="1"/>
</dbReference>
<evidence type="ECO:0000259" key="17">
    <source>
        <dbReference type="PROSITE" id="PS50118"/>
    </source>
</evidence>
<keyword evidence="6 14" id="KW-0238">DNA-binding</keyword>
<dbReference type="FunFam" id="1.20.920.10:FF:000010">
    <property type="entry name" value="protein polybromo-1 isoform X3"/>
    <property type="match status" value="1"/>
</dbReference>
<dbReference type="CDD" id="cd05518">
    <property type="entry name" value="Bromo_polybromo_IV"/>
    <property type="match status" value="1"/>
</dbReference>
<dbReference type="FunFam" id="1.20.920.10:FF:000013">
    <property type="entry name" value="Protein polybromo-1 isoform 1"/>
    <property type="match status" value="1"/>
</dbReference>
<comment type="function">
    <text evidence="9">Involved in transcriptional activation and repression of select genes by chromatin remodeling (alteration of DNA-nucleosome topology). Required for the stability of the SWI/SNF chromatin remodeling complex SWI/SNF-B (PBAF). Acts as a negative regulator of cell proliferation.</text>
</comment>
<dbReference type="SUPFAM" id="SSF47095">
    <property type="entry name" value="HMG-box"/>
    <property type="match status" value="1"/>
</dbReference>
<dbReference type="InterPro" id="IPR037968">
    <property type="entry name" value="PBRM1_BD5"/>
</dbReference>
<feature type="region of interest" description="Disordered" evidence="15">
    <location>
        <begin position="923"/>
        <end position="962"/>
    </location>
</feature>
<feature type="domain" description="BAH" evidence="18">
    <location>
        <begin position="1177"/>
        <end position="1293"/>
    </location>
</feature>
<dbReference type="PROSITE" id="PS51038">
    <property type="entry name" value="BAH"/>
    <property type="match status" value="2"/>
</dbReference>
<feature type="domain" description="Bromo" evidence="16">
    <location>
        <begin position="559"/>
        <end position="629"/>
    </location>
</feature>
<evidence type="ECO:0000256" key="11">
    <source>
        <dbReference type="ARBA" id="ARBA00069785"/>
    </source>
</evidence>
<evidence type="ECO:0000256" key="3">
    <source>
        <dbReference type="ARBA" id="ARBA00022853"/>
    </source>
</evidence>
<keyword evidence="5 13" id="KW-0103">Bromodomain</keyword>
<dbReference type="GO" id="GO:0006338">
    <property type="term" value="P:chromatin remodeling"/>
    <property type="evidence" value="ECO:0007669"/>
    <property type="project" value="InterPro"/>
</dbReference>
<dbReference type="GO" id="GO:0006368">
    <property type="term" value="P:transcription elongation by RNA polymerase II"/>
    <property type="evidence" value="ECO:0007669"/>
    <property type="project" value="TreeGrafter"/>
</dbReference>
<dbReference type="PRINTS" id="PR00503">
    <property type="entry name" value="BROMODOMAIN"/>
</dbReference>
<dbReference type="CDD" id="cd05517">
    <property type="entry name" value="Bromo_polybromo_II"/>
    <property type="match status" value="1"/>
</dbReference>
<dbReference type="PANTHER" id="PTHR16062:SF19">
    <property type="entry name" value="PROTEIN POLYBROMO-1"/>
    <property type="match status" value="1"/>
</dbReference>
<dbReference type="SMART" id="SM00297">
    <property type="entry name" value="BROMO"/>
    <property type="match status" value="6"/>
</dbReference>
<dbReference type="GO" id="GO:0016586">
    <property type="term" value="C:RSC-type complex"/>
    <property type="evidence" value="ECO:0007669"/>
    <property type="project" value="InterPro"/>
</dbReference>
<dbReference type="GO" id="GO:0003677">
    <property type="term" value="F:DNA binding"/>
    <property type="evidence" value="ECO:0007669"/>
    <property type="project" value="UniProtKB-UniRule"/>
</dbReference>
<feature type="region of interest" description="Disordered" evidence="15">
    <location>
        <begin position="506"/>
        <end position="538"/>
    </location>
</feature>
<dbReference type="GO" id="GO:0016514">
    <property type="term" value="C:SWI/SNF complex"/>
    <property type="evidence" value="ECO:0007669"/>
    <property type="project" value="TreeGrafter"/>
</dbReference>
<dbReference type="FunFam" id="1.20.920.10:FF:000011">
    <property type="entry name" value="Protein polybromo-1 isoform 1"/>
    <property type="match status" value="1"/>
</dbReference>
<dbReference type="InterPro" id="IPR043151">
    <property type="entry name" value="BAH_sf"/>
</dbReference>
<evidence type="ECO:0000256" key="8">
    <source>
        <dbReference type="ARBA" id="ARBA00023242"/>
    </source>
</evidence>
<evidence type="ECO:0000256" key="14">
    <source>
        <dbReference type="PROSITE-ProRule" id="PRU00267"/>
    </source>
</evidence>
<dbReference type="InterPro" id="IPR036910">
    <property type="entry name" value="HMG_box_dom_sf"/>
</dbReference>
<feature type="region of interest" description="Disordered" evidence="15">
    <location>
        <begin position="22"/>
        <end position="59"/>
    </location>
</feature>
<dbReference type="InterPro" id="IPR001025">
    <property type="entry name" value="BAH_dom"/>
</dbReference>
<dbReference type="InterPro" id="IPR018359">
    <property type="entry name" value="Bromodomain_CS"/>
</dbReference>
<dbReference type="CDD" id="cd05520">
    <property type="entry name" value="Bromo_polybromo_III"/>
    <property type="match status" value="1"/>
</dbReference>
<evidence type="ECO:0000256" key="7">
    <source>
        <dbReference type="ARBA" id="ARBA00023163"/>
    </source>
</evidence>
<dbReference type="FunFam" id="2.30.30.490:FF:000003">
    <property type="entry name" value="protein polybromo-1 isoform X3"/>
    <property type="match status" value="1"/>
</dbReference>
<evidence type="ECO:0000256" key="9">
    <source>
        <dbReference type="ARBA" id="ARBA00056318"/>
    </source>
</evidence>
<evidence type="ECO:0000259" key="16">
    <source>
        <dbReference type="PROSITE" id="PS50014"/>
    </source>
</evidence>
<accession>A0A2Y9F938</accession>
<dbReference type="FunFam" id="1.20.920.10:FF:000015">
    <property type="entry name" value="protein polybromo-1 isoform X3"/>
    <property type="match status" value="1"/>
</dbReference>
<dbReference type="FunFam" id="2.30.30.490:FF:000002">
    <property type="entry name" value="protein polybromo-1 isoform X3"/>
    <property type="match status" value="1"/>
</dbReference>
<evidence type="ECO:0000259" key="18">
    <source>
        <dbReference type="PROSITE" id="PS51038"/>
    </source>
</evidence>
<dbReference type="SMART" id="SM00439">
    <property type="entry name" value="BAH"/>
    <property type="match status" value="2"/>
</dbReference>
<dbReference type="FunFam" id="1.20.920.10:FF:000009">
    <property type="entry name" value="Protein polybromo-1 isoform 1"/>
    <property type="match status" value="1"/>
</dbReference>
<evidence type="ECO:0000256" key="13">
    <source>
        <dbReference type="PROSITE-ProRule" id="PRU00035"/>
    </source>
</evidence>
<dbReference type="Pfam" id="PF01426">
    <property type="entry name" value="BAH"/>
    <property type="match status" value="2"/>
</dbReference>
<feature type="compositionally biased region" description="Acidic residues" evidence="15">
    <location>
        <begin position="178"/>
        <end position="188"/>
    </location>
</feature>
<dbReference type="CDD" id="cd21984">
    <property type="entry name" value="HMG-box_PB1"/>
    <property type="match status" value="1"/>
</dbReference>
<dbReference type="CTD" id="55193"/>
<keyword evidence="7" id="KW-0804">Transcription</keyword>
<gene>
    <name evidence="20" type="primary">PBRM1</name>
</gene>
<dbReference type="Gene3D" id="2.30.30.490">
    <property type="match status" value="2"/>
</dbReference>
<keyword evidence="2" id="KW-0677">Repeat</keyword>
<dbReference type="GO" id="GO:0003682">
    <property type="term" value="F:chromatin binding"/>
    <property type="evidence" value="ECO:0007669"/>
    <property type="project" value="InterPro"/>
</dbReference>
<dbReference type="PROSITE" id="PS50118">
    <property type="entry name" value="HMG_BOX_2"/>
    <property type="match status" value="1"/>
</dbReference>
<dbReference type="InterPro" id="IPR037382">
    <property type="entry name" value="Rsc/polybromo"/>
</dbReference>
<feature type="domain" description="Bromo" evidence="16">
    <location>
        <begin position="221"/>
        <end position="291"/>
    </location>
</feature>
<name>A0A2Y9F938_PHYMC</name>
<feature type="compositionally biased region" description="Polar residues" evidence="15">
    <location>
        <begin position="520"/>
        <end position="529"/>
    </location>
</feature>
<feature type="domain" description="Bromo" evidence="16">
    <location>
        <begin position="697"/>
        <end position="767"/>
    </location>
</feature>
<evidence type="ECO:0000256" key="6">
    <source>
        <dbReference type="ARBA" id="ARBA00023125"/>
    </source>
</evidence>
<evidence type="ECO:0000256" key="10">
    <source>
        <dbReference type="ARBA" id="ARBA00066109"/>
    </source>
</evidence>
<dbReference type="InterPro" id="IPR001487">
    <property type="entry name" value="Bromodomain"/>
</dbReference>
<evidence type="ECO:0000256" key="5">
    <source>
        <dbReference type="ARBA" id="ARBA00023117"/>
    </source>
</evidence>
<dbReference type="PROSITE" id="PS00633">
    <property type="entry name" value="BROMODOMAIN_1"/>
    <property type="match status" value="5"/>
</dbReference>
<evidence type="ECO:0000256" key="2">
    <source>
        <dbReference type="ARBA" id="ARBA00022737"/>
    </source>
</evidence>
<dbReference type="Pfam" id="PF00439">
    <property type="entry name" value="Bromodomain"/>
    <property type="match status" value="6"/>
</dbReference>
<sequence>MRRLAFRGAGCALVKLKKLDSMGSKRRRATSPSSSVSGDFDDGHHSVSTPGPSRKRRRLSNLPTVDPIAVCHELYNTIRDYKDEQGRLLCELFIRAPKRRNQPDYYEVVSQPIDLMKIQQKLKMEEYDDVNLLTADFQLLFNNAKAYYKPDSPEYKAACKLWDLYLRTRNEFVQKGEADDEDDDEDGQDNQGTVTEGSSPSYLKEILEQLLEAIVVATNPSGRLISELFQKLPSKVQYPDYYAIIKEPIDLKTIAQRIQNGSYKSVHAMAKDIDLLAKNAKTYNEPGSQVFKDANSIKKIFYMKKAEIEHHEMTKSSLRMRTPSNLVAARLTGPSHSKGSLGEERNPTNKYYRNKRAVQGGRLSAITMALQYGSESEEDAALAAARYEEGESEAESITSFMDVSNPFYQLYDTVRSCRNNQGQLIAEPFFHLPSKKKYPDYYQQIKMPISLQQIRTKLKNQEYETLDHLECDLNLMFENAKRYNVPNSAIYKRVLKLQQVMQTKKKELARRDDIEDGDSMISSATSDTGSAKRKSKKNIRKQRMKILFNVVLEAREPGSGRRLCDLFMVKPSKKDYPDYYKIILEPMDLKIIEHNIRNDKYAGEEGMIEDMKLMFRNARHYNEEGSQVYNDAHILEKLLKDKRKELGPLPDDDDMASPKLKLSRKSGISPKKSKYMTPMQQKLNEVYEAVKNYTDKRGRRLSAIFLRLPSRSELPDYYLTIKKPMDMEKIRSHMMANKYQDIDSMVEDFVMMFNNACTYNEPESLIYKDALVLHKVLLETRRDLEGDEDSHVPNVTLLIQELIHNLFVSVMSHQDDEGRCYSDSLAEIPAVDPSFPNKPPLTFDIIRKNVENNRYRRLDLFQEHMFEVLERARRMNRTDSEIYEDAVELQQFFIKIRDELCKNGEILLSPALSYTTKHLHNDVEKEKKEKLPKEIEEDKLKREEEKREAEKSEDSSGAAGLSGLHRTYSQDCSFKNSMYHVGDYVYVEPAEANLQPHIVCIERLWEDSAGEKWLYGCWFYRPNETFHLATRKFLEKEVFKSDYYNKVPVSKILGKCVVMFVKEYFKLCPENFRDEDVFVCESRYSAKTKSFKKIKLWTMPISSVRFVPRDVPLPVVRVASVFANADKGDDEKNTDNSEDSRTEDSFNLEKEKEDVPVEMSNGEPGCHYFEQLRYNDMWLKVGDCVFIKSHGLVRPRVGRIEKVWVRDGAAYFYGPIFIHPEETEHEPTKMFYKKEVFLSNLEETCPMTCILGKCAVLSFKDFLSCRPTEIPENDILLCESRYNESDKQMKKFKGLKRFSLSAKVVDDEIYYFRKPTVPQKEPSPLLEKKIQLLEAKFAELEGGDDDIEEMGEEDSEVIEPPSLPQLQTPLASDLDLMPYTPPQSTPKSAKGSAKKEGSKRKINMSGYILFSSEMRAVIKAQHPDYSFGELSRLVGTEWRNLETAKKAEYEGVMNQGVAPMVGTPAPGGSPYGQQVGVLGPPGQQAPPPYPGPHPPGPPVIQQPTTPMFVAPPPKTQRLLHSEAYLKYIEGLSAESNSISKWDQTLAARRRDVHLSKEQESRLPSHWLKSKGAHTTMADALWRLRDLMLRDTLNIRQAYNLENL</sequence>
<keyword evidence="3" id="KW-0156">Chromatin regulator</keyword>
<dbReference type="SUPFAM" id="SSF47370">
    <property type="entry name" value="Bromodomain"/>
    <property type="match status" value="6"/>
</dbReference>
<feature type="region of interest" description="Disordered" evidence="15">
    <location>
        <begin position="176"/>
        <end position="198"/>
    </location>
</feature>
<comment type="subunit">
    <text evidence="10">Component of the SWI/SNF-B (PBAF) chromatin remodeling complex, at least composed of SMARCA4/BRG1, SMARCB1/BAF47/SNF5, ACTL6A/BAF53A or ACTL6B/BAF53B, SMARCE1/BAF57, SMARCD1/BAF60A, SMARCD2/BAF60B, perhaps SMARCD3/BAF60C, SMARCC1/BAF155, SMARCC2/BAF170, PBRM1/BAF180, ARID2/BAF200 and actin. Interacts with PHF10/BAF45A. Interacts with acetylated 'Lys-14' of histone H3 (H3K14ac), and may also interact with other acetylated or methylated Lys residues on histone H3.</text>
</comment>
<feature type="domain" description="HMG box" evidence="17">
    <location>
        <begin position="1400"/>
        <end position="1450"/>
    </location>
</feature>
<organism evidence="19 20">
    <name type="scientific">Physeter macrocephalus</name>
    <name type="common">Sperm whale</name>
    <name type="synonym">Physeter catodon</name>
    <dbReference type="NCBI Taxonomy" id="9755"/>
    <lineage>
        <taxon>Eukaryota</taxon>
        <taxon>Metazoa</taxon>
        <taxon>Chordata</taxon>
        <taxon>Craniata</taxon>
        <taxon>Vertebrata</taxon>
        <taxon>Euteleostomi</taxon>
        <taxon>Mammalia</taxon>
        <taxon>Eutheria</taxon>
        <taxon>Laurasiatheria</taxon>
        <taxon>Artiodactyla</taxon>
        <taxon>Whippomorpha</taxon>
        <taxon>Cetacea</taxon>
        <taxon>Odontoceti</taxon>
        <taxon>Physeteridae</taxon>
        <taxon>Physeter</taxon>
    </lineage>
</organism>
<dbReference type="Gene3D" id="1.20.920.10">
    <property type="entry name" value="Bromodomain-like"/>
    <property type="match status" value="6"/>
</dbReference>
<dbReference type="CDD" id="cd05515">
    <property type="entry name" value="Bromo_polybromo_V"/>
    <property type="match status" value="1"/>
</dbReference>
<dbReference type="Pfam" id="PF00505">
    <property type="entry name" value="HMG_box"/>
    <property type="match status" value="1"/>
</dbReference>
<evidence type="ECO:0000256" key="15">
    <source>
        <dbReference type="SAM" id="MobiDB-lite"/>
    </source>
</evidence>
<feature type="domain" description="Bromo" evidence="16">
    <location>
        <begin position="838"/>
        <end position="883"/>
    </location>
</feature>
<keyword evidence="8 14" id="KW-0539">Nucleus</keyword>
<feature type="compositionally biased region" description="Basic and acidic residues" evidence="15">
    <location>
        <begin position="923"/>
        <end position="954"/>
    </location>
</feature>
<feature type="domain" description="Bromo" evidence="16">
    <location>
        <begin position="421"/>
        <end position="491"/>
    </location>
</feature>
<dbReference type="RefSeq" id="XP_007116662.1">
    <property type="nucleotide sequence ID" value="XM_007116600.3"/>
</dbReference>
<dbReference type="PROSITE" id="PS50014">
    <property type="entry name" value="BROMODOMAIN_2"/>
    <property type="match status" value="6"/>
</dbReference>
<dbReference type="InterPro" id="IPR009071">
    <property type="entry name" value="HMG_box_dom"/>
</dbReference>
<dbReference type="Proteomes" id="UP000248484">
    <property type="component" value="Chromosome 18"/>
</dbReference>
<dbReference type="OrthoDB" id="10009055at2759"/>
<feature type="region of interest" description="Disordered" evidence="15">
    <location>
        <begin position="646"/>
        <end position="667"/>
    </location>
</feature>
<dbReference type="GeneID" id="102988001"/>
<evidence type="ECO:0000256" key="1">
    <source>
        <dbReference type="ARBA" id="ARBA00004123"/>
    </source>
</evidence>
<evidence type="ECO:0000313" key="20">
    <source>
        <dbReference type="RefSeq" id="XP_007116662.1"/>
    </source>
</evidence>
<feature type="DNA-binding region" description="HMG box" evidence="14">
    <location>
        <begin position="1400"/>
        <end position="1450"/>
    </location>
</feature>
<dbReference type="PANTHER" id="PTHR16062">
    <property type="entry name" value="SWI/SNF-RELATED"/>
    <property type="match status" value="1"/>
</dbReference>
<dbReference type="InterPro" id="IPR036427">
    <property type="entry name" value="Bromodomain-like_sf"/>
</dbReference>
<evidence type="ECO:0000256" key="12">
    <source>
        <dbReference type="ARBA" id="ARBA00076961"/>
    </source>
</evidence>
<dbReference type="CDD" id="cd04717">
    <property type="entry name" value="BAH_polybromo"/>
    <property type="match status" value="2"/>
</dbReference>
<feature type="region of interest" description="Disordered" evidence="15">
    <location>
        <begin position="1373"/>
        <end position="1399"/>
    </location>
</feature>
<evidence type="ECO:0000256" key="4">
    <source>
        <dbReference type="ARBA" id="ARBA00023015"/>
    </source>
</evidence>
<dbReference type="CDD" id="cd05526">
    <property type="entry name" value="Bromo_polybromo_VI"/>
    <property type="match status" value="1"/>
</dbReference>
<feature type="domain" description="Bromo" evidence="16">
    <location>
        <begin position="85"/>
        <end position="155"/>
    </location>
</feature>
<reference evidence="20" key="1">
    <citation type="submission" date="2025-08" db="UniProtKB">
        <authorList>
            <consortium name="RefSeq"/>
        </authorList>
    </citation>
    <scope>IDENTIFICATION</scope>
    <source>
        <tissue evidence="20">Muscle</tissue>
    </source>
</reference>
<protein>
    <recommendedName>
        <fullName evidence="11">Protein polybromo-1</fullName>
    </recommendedName>
    <alternativeName>
        <fullName evidence="12">BRG1-associated factor 180</fullName>
    </alternativeName>
</protein>
<dbReference type="CDD" id="cd05524">
    <property type="entry name" value="Bromo_polybromo_I"/>
    <property type="match status" value="1"/>
</dbReference>
<evidence type="ECO:0000313" key="19">
    <source>
        <dbReference type="Proteomes" id="UP000248484"/>
    </source>
</evidence>
<feature type="region of interest" description="Disordered" evidence="15">
    <location>
        <begin position="1127"/>
        <end position="1154"/>
    </location>
</feature>
<proteinExistence type="predicted"/>
<keyword evidence="19" id="KW-1185">Reference proteome</keyword>
<comment type="subcellular location">
    <subcellularLocation>
        <location evidence="1">Nucleus</location>
    </subcellularLocation>
</comment>
<dbReference type="FunFam" id="1.20.920.10:FF:000006">
    <property type="entry name" value="protein polybromo-1 isoform X1"/>
    <property type="match status" value="1"/>
</dbReference>
<keyword evidence="4" id="KW-0805">Transcription regulation</keyword>
<feature type="domain" description="BAH" evidence="18">
    <location>
        <begin position="977"/>
        <end position="1095"/>
    </location>
</feature>